<dbReference type="EMBL" id="MCIF01000002">
    <property type="protein sequence ID" value="RAQ98085.1"/>
    <property type="molecule type" value="Genomic_DNA"/>
</dbReference>
<dbReference type="AlphaFoldDB" id="A0A328VVG2"/>
<dbReference type="InterPro" id="IPR001279">
    <property type="entry name" value="Metallo-B-lactamas"/>
</dbReference>
<dbReference type="Gene3D" id="3.60.15.10">
    <property type="entry name" value="Ribonuclease Z/Hydroxyacylglutathione hydrolase-like"/>
    <property type="match status" value="1"/>
</dbReference>
<sequence length="319" mass="35663">MEIVPGIYRQEAYIGKKLMAHHLIVGERSLLVDAGTPELAREVLIPWLAEQLGDPAHLDMILVTHGDVDHFGGLETLRAACPRALTLVPALDRRWIEDAEAIFRERYDAYHADHGLTYVPEMTQMLRSWQGNPIPTALGLTGGEDIRCGPELVLQVLHVPGHTPGHLMLWEPRQRVAIIGDALNGATQIDRDGAPTAPPPYTDRDIYLTSIQTIASLQPAILLTGHFPIMRDQEVTTFLQASRDFVLRTDAVLARLLAEATEPLTLARLIELTDPLLGPFGFPPDLEYALEAHMRWLERYGRVRRLQREGIVAWEAVRG</sequence>
<proteinExistence type="predicted"/>
<evidence type="ECO:0000313" key="3">
    <source>
        <dbReference type="Proteomes" id="UP000248706"/>
    </source>
</evidence>
<reference evidence="2 3" key="1">
    <citation type="submission" date="2016-08" db="EMBL/GenBank/DDBJ databases">
        <title>Analysis of Carbohydrate Active Enzymes in Thermogemmatispora T81 Reveals Carbohydrate Degradation Ability.</title>
        <authorList>
            <person name="Tomazini A."/>
            <person name="Lal S."/>
            <person name="Stott M."/>
            <person name="Henrissat B."/>
            <person name="Polikarpov I."/>
            <person name="Sparling R."/>
            <person name="Levin D.B."/>
        </authorList>
    </citation>
    <scope>NUCLEOTIDE SEQUENCE [LARGE SCALE GENOMIC DNA]</scope>
    <source>
        <strain evidence="2 3">T81</strain>
    </source>
</reference>
<organism evidence="2 3">
    <name type="scientific">Thermogemmatispora tikiterensis</name>
    <dbReference type="NCBI Taxonomy" id="1825093"/>
    <lineage>
        <taxon>Bacteria</taxon>
        <taxon>Bacillati</taxon>
        <taxon>Chloroflexota</taxon>
        <taxon>Ktedonobacteria</taxon>
        <taxon>Thermogemmatisporales</taxon>
        <taxon>Thermogemmatisporaceae</taxon>
        <taxon>Thermogemmatispora</taxon>
    </lineage>
</organism>
<protein>
    <recommendedName>
        <fullName evidence="1">Metallo-beta-lactamase domain-containing protein</fullName>
    </recommendedName>
</protein>
<dbReference type="RefSeq" id="WP_112433052.1">
    <property type="nucleotide sequence ID" value="NZ_MCIF01000002.1"/>
</dbReference>
<dbReference type="Proteomes" id="UP000248706">
    <property type="component" value="Unassembled WGS sequence"/>
</dbReference>
<keyword evidence="3" id="KW-1185">Reference proteome</keyword>
<dbReference type="InterPro" id="IPR050855">
    <property type="entry name" value="NDM-1-like"/>
</dbReference>
<dbReference type="SUPFAM" id="SSF56281">
    <property type="entry name" value="Metallo-hydrolase/oxidoreductase"/>
    <property type="match status" value="1"/>
</dbReference>
<name>A0A328VVG2_9CHLR</name>
<dbReference type="SMART" id="SM00849">
    <property type="entry name" value="Lactamase_B"/>
    <property type="match status" value="1"/>
</dbReference>
<dbReference type="PANTHER" id="PTHR42951">
    <property type="entry name" value="METALLO-BETA-LACTAMASE DOMAIN-CONTAINING"/>
    <property type="match status" value="1"/>
</dbReference>
<evidence type="ECO:0000259" key="1">
    <source>
        <dbReference type="SMART" id="SM00849"/>
    </source>
</evidence>
<dbReference type="OrthoDB" id="9761531at2"/>
<comment type="caution">
    <text evidence="2">The sequence shown here is derived from an EMBL/GenBank/DDBJ whole genome shotgun (WGS) entry which is preliminary data.</text>
</comment>
<evidence type="ECO:0000313" key="2">
    <source>
        <dbReference type="EMBL" id="RAQ98085.1"/>
    </source>
</evidence>
<gene>
    <name evidence="2" type="ORF">A4R35_21270</name>
</gene>
<accession>A0A328VVG2</accession>
<dbReference type="Pfam" id="PF00753">
    <property type="entry name" value="Lactamase_B"/>
    <property type="match status" value="1"/>
</dbReference>
<feature type="domain" description="Metallo-beta-lactamase" evidence="1">
    <location>
        <begin position="18"/>
        <end position="226"/>
    </location>
</feature>
<dbReference type="InterPro" id="IPR036866">
    <property type="entry name" value="RibonucZ/Hydroxyglut_hydro"/>
</dbReference>